<accession>A0A9P4PBU1</accession>
<protein>
    <submittedName>
        <fullName evidence="2">Uncharacterized protein</fullName>
    </submittedName>
</protein>
<reference evidence="2" key="1">
    <citation type="journal article" date="2020" name="Stud. Mycol.">
        <title>101 Dothideomycetes genomes: a test case for predicting lifestyles and emergence of pathogens.</title>
        <authorList>
            <person name="Haridas S."/>
            <person name="Albert R."/>
            <person name="Binder M."/>
            <person name="Bloem J."/>
            <person name="Labutti K."/>
            <person name="Salamov A."/>
            <person name="Andreopoulos B."/>
            <person name="Baker S."/>
            <person name="Barry K."/>
            <person name="Bills G."/>
            <person name="Bluhm B."/>
            <person name="Cannon C."/>
            <person name="Castanera R."/>
            <person name="Culley D."/>
            <person name="Daum C."/>
            <person name="Ezra D."/>
            <person name="Gonzalez J."/>
            <person name="Henrissat B."/>
            <person name="Kuo A."/>
            <person name="Liang C."/>
            <person name="Lipzen A."/>
            <person name="Lutzoni F."/>
            <person name="Magnuson J."/>
            <person name="Mondo S."/>
            <person name="Nolan M."/>
            <person name="Ohm R."/>
            <person name="Pangilinan J."/>
            <person name="Park H.-J."/>
            <person name="Ramirez L."/>
            <person name="Alfaro M."/>
            <person name="Sun H."/>
            <person name="Tritt A."/>
            <person name="Yoshinaga Y."/>
            <person name="Zwiers L.-H."/>
            <person name="Turgeon B."/>
            <person name="Goodwin S."/>
            <person name="Spatafora J."/>
            <person name="Crous P."/>
            <person name="Grigoriev I."/>
        </authorList>
    </citation>
    <scope>NUCLEOTIDE SEQUENCE</scope>
    <source>
        <strain evidence="2">CBS 690.94</strain>
    </source>
</reference>
<evidence type="ECO:0000313" key="3">
    <source>
        <dbReference type="Proteomes" id="UP000799764"/>
    </source>
</evidence>
<dbReference type="AlphaFoldDB" id="A0A9P4PBU1"/>
<organism evidence="2 3">
    <name type="scientific">Karstenula rhodostoma CBS 690.94</name>
    <dbReference type="NCBI Taxonomy" id="1392251"/>
    <lineage>
        <taxon>Eukaryota</taxon>
        <taxon>Fungi</taxon>
        <taxon>Dikarya</taxon>
        <taxon>Ascomycota</taxon>
        <taxon>Pezizomycotina</taxon>
        <taxon>Dothideomycetes</taxon>
        <taxon>Pleosporomycetidae</taxon>
        <taxon>Pleosporales</taxon>
        <taxon>Massarineae</taxon>
        <taxon>Didymosphaeriaceae</taxon>
        <taxon>Karstenula</taxon>
    </lineage>
</organism>
<evidence type="ECO:0000256" key="1">
    <source>
        <dbReference type="SAM" id="MobiDB-lite"/>
    </source>
</evidence>
<evidence type="ECO:0000313" key="2">
    <source>
        <dbReference type="EMBL" id="KAF2440141.1"/>
    </source>
</evidence>
<feature type="compositionally biased region" description="Polar residues" evidence="1">
    <location>
        <begin position="1"/>
        <end position="16"/>
    </location>
</feature>
<name>A0A9P4PBU1_9PLEO</name>
<comment type="caution">
    <text evidence="2">The sequence shown here is derived from an EMBL/GenBank/DDBJ whole genome shotgun (WGS) entry which is preliminary data.</text>
</comment>
<proteinExistence type="predicted"/>
<gene>
    <name evidence="2" type="ORF">P171DRAFT_119013</name>
</gene>
<dbReference type="EMBL" id="MU001508">
    <property type="protein sequence ID" value="KAF2440141.1"/>
    <property type="molecule type" value="Genomic_DNA"/>
</dbReference>
<dbReference type="Proteomes" id="UP000799764">
    <property type="component" value="Unassembled WGS sequence"/>
</dbReference>
<sequence>MAQSLTESTAKLVSHQQSHEHVDKATLPSQQRLKGRSAAQSWDGRISTTFAPPTARLATQIRVLLFAPTLAISYCSEPTAPSTLVSTRAVAHSEHARARCFLSRRSVRDSTALPFGSISAWADGGGEDRSPQAARLRLHWGRRLGFARGLEPASSTSSIFSRIAMWAGAVLTRRTERRKTR</sequence>
<feature type="region of interest" description="Disordered" evidence="1">
    <location>
        <begin position="1"/>
        <end position="40"/>
    </location>
</feature>
<keyword evidence="3" id="KW-1185">Reference proteome</keyword>